<comment type="caution">
    <text evidence="2">The sequence shown here is derived from an EMBL/GenBank/DDBJ whole genome shotgun (WGS) entry which is preliminary data.</text>
</comment>
<dbReference type="EMBL" id="JAHKRT010000003">
    <property type="protein sequence ID" value="MBU3077572.1"/>
    <property type="molecule type" value="Genomic_DNA"/>
</dbReference>
<proteinExistence type="predicted"/>
<feature type="transmembrane region" description="Helical" evidence="1">
    <location>
        <begin position="62"/>
        <end position="80"/>
    </location>
</feature>
<accession>A0ABS6BIY2</accession>
<dbReference type="Pfam" id="PF19447">
    <property type="entry name" value="DUF5985"/>
    <property type="match status" value="1"/>
</dbReference>
<dbReference type="Proteomes" id="UP000776276">
    <property type="component" value="Unassembled WGS sequence"/>
</dbReference>
<gene>
    <name evidence="2" type="ORF">KOF26_06790</name>
</gene>
<keyword evidence="1" id="KW-0472">Membrane</keyword>
<keyword evidence="3" id="KW-1185">Reference proteome</keyword>
<feature type="transmembrane region" description="Helical" evidence="1">
    <location>
        <begin position="6"/>
        <end position="26"/>
    </location>
</feature>
<dbReference type="InterPro" id="IPR046027">
    <property type="entry name" value="DUF5985"/>
</dbReference>
<evidence type="ECO:0000256" key="1">
    <source>
        <dbReference type="SAM" id="Phobius"/>
    </source>
</evidence>
<feature type="transmembrane region" description="Helical" evidence="1">
    <location>
        <begin position="33"/>
        <end position="56"/>
    </location>
</feature>
<reference evidence="2 3" key="1">
    <citation type="submission" date="2021-06" db="EMBL/GenBank/DDBJ databases">
        <title>Sphingomonas sp. XMGL2, whole genome shotgun sequencing project.</title>
        <authorList>
            <person name="Zhao G."/>
            <person name="Shen L."/>
        </authorList>
    </citation>
    <scope>NUCLEOTIDE SEQUENCE [LARGE SCALE GENOMIC DNA]</scope>
    <source>
        <strain evidence="2 3">XMGL2</strain>
    </source>
</reference>
<evidence type="ECO:0000313" key="2">
    <source>
        <dbReference type="EMBL" id="MBU3077572.1"/>
    </source>
</evidence>
<name>A0ABS6BIY2_9SPHN</name>
<keyword evidence="1" id="KW-0812">Transmembrane</keyword>
<evidence type="ECO:0000313" key="3">
    <source>
        <dbReference type="Proteomes" id="UP000776276"/>
    </source>
</evidence>
<dbReference type="RefSeq" id="WP_216322236.1">
    <property type="nucleotide sequence ID" value="NZ_JAHKRT010000003.1"/>
</dbReference>
<keyword evidence="1" id="KW-1133">Transmembrane helix</keyword>
<organism evidence="2 3">
    <name type="scientific">Sphingomonas quercus</name>
    <dbReference type="NCBI Taxonomy" id="2842451"/>
    <lineage>
        <taxon>Bacteria</taxon>
        <taxon>Pseudomonadati</taxon>
        <taxon>Pseudomonadota</taxon>
        <taxon>Alphaproteobacteria</taxon>
        <taxon>Sphingomonadales</taxon>
        <taxon>Sphingomonadaceae</taxon>
        <taxon>Sphingomonas</taxon>
    </lineage>
</organism>
<protein>
    <submittedName>
        <fullName evidence="2">Uncharacterized protein</fullName>
    </submittedName>
</protein>
<sequence length="87" mass="9745">MTLLTFISGATTMGYFLSSLFFLRFWRSASDILFLAFAAAFMLMGLGTALLTLSGVPLEERSWIYLLRLTAFLIILAAIVRKNLSTR</sequence>